<evidence type="ECO:0000256" key="1">
    <source>
        <dbReference type="SAM" id="MobiDB-lite"/>
    </source>
</evidence>
<keyword evidence="3" id="KW-1185">Reference proteome</keyword>
<comment type="caution">
    <text evidence="2">The sequence shown here is derived from an EMBL/GenBank/DDBJ whole genome shotgun (WGS) entry which is preliminary data.</text>
</comment>
<dbReference type="AlphaFoldDB" id="A0AAE0XLC0"/>
<protein>
    <submittedName>
        <fullName evidence="2">Uncharacterized protein</fullName>
    </submittedName>
</protein>
<evidence type="ECO:0000313" key="3">
    <source>
        <dbReference type="Proteomes" id="UP001270362"/>
    </source>
</evidence>
<feature type="compositionally biased region" description="Low complexity" evidence="1">
    <location>
        <begin position="179"/>
        <end position="189"/>
    </location>
</feature>
<dbReference type="EMBL" id="JAULSO010000001">
    <property type="protein sequence ID" value="KAK3695445.1"/>
    <property type="molecule type" value="Genomic_DNA"/>
</dbReference>
<organism evidence="2 3">
    <name type="scientific">Podospora appendiculata</name>
    <dbReference type="NCBI Taxonomy" id="314037"/>
    <lineage>
        <taxon>Eukaryota</taxon>
        <taxon>Fungi</taxon>
        <taxon>Dikarya</taxon>
        <taxon>Ascomycota</taxon>
        <taxon>Pezizomycotina</taxon>
        <taxon>Sordariomycetes</taxon>
        <taxon>Sordariomycetidae</taxon>
        <taxon>Sordariales</taxon>
        <taxon>Podosporaceae</taxon>
        <taxon>Podospora</taxon>
    </lineage>
</organism>
<sequence>MPSPERAWFKRDFQSGQRRNYNLPMFSSISAQANAVPKRQTRENEEPQASSPLSDGEGFILGRVSGAVFGTPKTGNGKDVKSMDKSAAAMKAASPKTPNQDKRHLEIDVTLAPIRKEICDDIMVRITPFNNSGSPKKPSYRDQRHVSVDNTRASAKNDVVDDSLVRIITPKALNPCPTTPTRATSPSPSNDSGLRQHQQSIGSS</sequence>
<feature type="region of interest" description="Disordered" evidence="1">
    <location>
        <begin position="170"/>
        <end position="204"/>
    </location>
</feature>
<feature type="region of interest" description="Disordered" evidence="1">
    <location>
        <begin position="32"/>
        <end position="58"/>
    </location>
</feature>
<dbReference type="Proteomes" id="UP001270362">
    <property type="component" value="Unassembled WGS sequence"/>
</dbReference>
<reference evidence="2" key="1">
    <citation type="journal article" date="2023" name="Mol. Phylogenet. Evol.">
        <title>Genome-scale phylogeny and comparative genomics of the fungal order Sordariales.</title>
        <authorList>
            <person name="Hensen N."/>
            <person name="Bonometti L."/>
            <person name="Westerberg I."/>
            <person name="Brannstrom I.O."/>
            <person name="Guillou S."/>
            <person name="Cros-Aarteil S."/>
            <person name="Calhoun S."/>
            <person name="Haridas S."/>
            <person name="Kuo A."/>
            <person name="Mondo S."/>
            <person name="Pangilinan J."/>
            <person name="Riley R."/>
            <person name="LaButti K."/>
            <person name="Andreopoulos B."/>
            <person name="Lipzen A."/>
            <person name="Chen C."/>
            <person name="Yan M."/>
            <person name="Daum C."/>
            <person name="Ng V."/>
            <person name="Clum A."/>
            <person name="Steindorff A."/>
            <person name="Ohm R.A."/>
            <person name="Martin F."/>
            <person name="Silar P."/>
            <person name="Natvig D.O."/>
            <person name="Lalanne C."/>
            <person name="Gautier V."/>
            <person name="Ament-Velasquez S.L."/>
            <person name="Kruys A."/>
            <person name="Hutchinson M.I."/>
            <person name="Powell A.J."/>
            <person name="Barry K."/>
            <person name="Miller A.N."/>
            <person name="Grigoriev I.V."/>
            <person name="Debuchy R."/>
            <person name="Gladieux P."/>
            <person name="Hiltunen Thoren M."/>
            <person name="Johannesson H."/>
        </authorList>
    </citation>
    <scope>NUCLEOTIDE SEQUENCE</scope>
    <source>
        <strain evidence="2">CBS 314.62</strain>
    </source>
</reference>
<feature type="compositionally biased region" description="Polar residues" evidence="1">
    <location>
        <begin position="190"/>
        <end position="204"/>
    </location>
</feature>
<gene>
    <name evidence="2" type="ORF">B0T22DRAFT_508670</name>
</gene>
<reference evidence="2" key="2">
    <citation type="submission" date="2023-06" db="EMBL/GenBank/DDBJ databases">
        <authorList>
            <consortium name="Lawrence Berkeley National Laboratory"/>
            <person name="Haridas S."/>
            <person name="Hensen N."/>
            <person name="Bonometti L."/>
            <person name="Westerberg I."/>
            <person name="Brannstrom I.O."/>
            <person name="Guillou S."/>
            <person name="Cros-Aarteil S."/>
            <person name="Calhoun S."/>
            <person name="Kuo A."/>
            <person name="Mondo S."/>
            <person name="Pangilinan J."/>
            <person name="Riley R."/>
            <person name="Labutti K."/>
            <person name="Andreopoulos B."/>
            <person name="Lipzen A."/>
            <person name="Chen C."/>
            <person name="Yanf M."/>
            <person name="Daum C."/>
            <person name="Ng V."/>
            <person name="Clum A."/>
            <person name="Steindorff A."/>
            <person name="Ohm R."/>
            <person name="Martin F."/>
            <person name="Silar P."/>
            <person name="Natvig D."/>
            <person name="Lalanne C."/>
            <person name="Gautier V."/>
            <person name="Ament-Velasquez S.L."/>
            <person name="Kruys A."/>
            <person name="Hutchinson M.I."/>
            <person name="Powell A.J."/>
            <person name="Barry K."/>
            <person name="Miller A.N."/>
            <person name="Grigoriev I.V."/>
            <person name="Debuchy R."/>
            <person name="Gladieux P."/>
            <person name="Thoren M.H."/>
            <person name="Johannesson H."/>
        </authorList>
    </citation>
    <scope>NUCLEOTIDE SEQUENCE</scope>
    <source>
        <strain evidence="2">CBS 314.62</strain>
    </source>
</reference>
<feature type="region of interest" description="Disordered" evidence="1">
    <location>
        <begin position="129"/>
        <end position="154"/>
    </location>
</feature>
<proteinExistence type="predicted"/>
<accession>A0AAE0XLC0</accession>
<evidence type="ECO:0000313" key="2">
    <source>
        <dbReference type="EMBL" id="KAK3695445.1"/>
    </source>
</evidence>
<name>A0AAE0XLC0_9PEZI</name>